<dbReference type="InterPro" id="IPR002048">
    <property type="entry name" value="EF_hand_dom"/>
</dbReference>
<proteinExistence type="predicted"/>
<name>A0A8C0MLD6_CANLF</name>
<dbReference type="InterPro" id="IPR011992">
    <property type="entry name" value="EF-hand-dom_pair"/>
</dbReference>
<dbReference type="FunFam" id="1.10.238.10:FF:000242">
    <property type="entry name" value="EF-hand calcium binding domain 6"/>
    <property type="match status" value="1"/>
</dbReference>
<dbReference type="SMART" id="SM00054">
    <property type="entry name" value="EFh"/>
    <property type="match status" value="3"/>
</dbReference>
<dbReference type="AlphaFoldDB" id="A0A8C0MLD6"/>
<dbReference type="InterPro" id="IPR018247">
    <property type="entry name" value="EF_Hand_1_Ca_BS"/>
</dbReference>
<keyword evidence="1" id="KW-0479">Metal-binding</keyword>
<dbReference type="CDD" id="cd00051">
    <property type="entry name" value="EFh"/>
    <property type="match status" value="1"/>
</dbReference>
<feature type="domain" description="EF-hand" evidence="3">
    <location>
        <begin position="76"/>
        <end position="106"/>
    </location>
</feature>
<evidence type="ECO:0000313" key="4">
    <source>
        <dbReference type="Ensembl" id="ENSCAFP00030008661.1"/>
    </source>
</evidence>
<evidence type="ECO:0000259" key="3">
    <source>
        <dbReference type="PROSITE" id="PS50222"/>
    </source>
</evidence>
<dbReference type="SUPFAM" id="SSF47473">
    <property type="entry name" value="EF-hand"/>
    <property type="match status" value="1"/>
</dbReference>
<reference evidence="4" key="1">
    <citation type="submission" date="2019-03" db="EMBL/GenBank/DDBJ databases">
        <authorList>
            <person name="Warren W.C."/>
            <person name="Johnson G.S."/>
        </authorList>
    </citation>
    <scope>NUCLEOTIDE SEQUENCE [LARGE SCALE GENOMIC DNA]</scope>
    <source>
        <strain evidence="4">Basenji</strain>
    </source>
</reference>
<dbReference type="OrthoDB" id="26525at2759"/>
<organism evidence="4 5">
    <name type="scientific">Canis lupus familiaris</name>
    <name type="common">Dog</name>
    <name type="synonym">Canis familiaris</name>
    <dbReference type="NCBI Taxonomy" id="9615"/>
    <lineage>
        <taxon>Eukaryota</taxon>
        <taxon>Metazoa</taxon>
        <taxon>Chordata</taxon>
        <taxon>Craniata</taxon>
        <taxon>Vertebrata</taxon>
        <taxon>Euteleostomi</taxon>
        <taxon>Mammalia</taxon>
        <taxon>Eutheria</taxon>
        <taxon>Laurasiatheria</taxon>
        <taxon>Carnivora</taxon>
        <taxon>Caniformia</taxon>
        <taxon>Canidae</taxon>
        <taxon>Canis</taxon>
    </lineage>
</organism>
<dbReference type="GO" id="GO:0005509">
    <property type="term" value="F:calcium ion binding"/>
    <property type="evidence" value="ECO:0007669"/>
    <property type="project" value="InterPro"/>
</dbReference>
<evidence type="ECO:0000256" key="1">
    <source>
        <dbReference type="ARBA" id="ARBA00022723"/>
    </source>
</evidence>
<accession>A0A8C0MLD6</accession>
<evidence type="ECO:0000256" key="2">
    <source>
        <dbReference type="ARBA" id="ARBA00022837"/>
    </source>
</evidence>
<gene>
    <name evidence="4" type="primary">EFCAB6</name>
</gene>
<dbReference type="PROSITE" id="PS00018">
    <property type="entry name" value="EF_HAND_1"/>
    <property type="match status" value="1"/>
</dbReference>
<dbReference type="Ensembl" id="ENSCAFT00030009894.1">
    <property type="protein sequence ID" value="ENSCAFP00030008661.1"/>
    <property type="gene ID" value="ENSCAFG00030004802.1"/>
</dbReference>
<protein>
    <submittedName>
        <fullName evidence="4">EF-hand calcium binding domain 6</fullName>
    </submittedName>
</protein>
<evidence type="ECO:0000313" key="5">
    <source>
        <dbReference type="Proteomes" id="UP000694429"/>
    </source>
</evidence>
<reference evidence="4" key="2">
    <citation type="submission" date="2025-08" db="UniProtKB">
        <authorList>
            <consortium name="Ensembl"/>
        </authorList>
    </citation>
    <scope>IDENTIFICATION</scope>
</reference>
<feature type="domain" description="EF-hand" evidence="3">
    <location>
        <begin position="173"/>
        <end position="208"/>
    </location>
</feature>
<dbReference type="FunFam" id="1.10.238.10:FF:000121">
    <property type="entry name" value="EF-hand calcium-binding domain-containing protein 6"/>
    <property type="match status" value="1"/>
</dbReference>
<keyword evidence="2" id="KW-0106">Calcium</keyword>
<dbReference type="Pfam" id="PF13499">
    <property type="entry name" value="EF-hand_7"/>
    <property type="match status" value="1"/>
</dbReference>
<dbReference type="PANTHER" id="PTHR20875">
    <property type="entry name" value="EF-HAND CALCIUM-BINDING DOMAIN-CONTAINING PROTEIN 6-RELATED"/>
    <property type="match status" value="1"/>
</dbReference>
<dbReference type="Gene3D" id="1.10.238.10">
    <property type="entry name" value="EF-hand"/>
    <property type="match status" value="2"/>
</dbReference>
<dbReference type="InterPro" id="IPR052603">
    <property type="entry name" value="EFCB6"/>
</dbReference>
<sequence>MCKMAIIPDWQTSYPHTGKLKNLRPHSSPCRVYSRNSFQNMFRPSSSTTAIANPILSFLDVKRLLFQKITDKGYALKKAFELLDTSHNMTVSKNELRRIITTFLMPLTREQFQDVLAQIPLTSSGAIPYLEFLSWFGGMDLSINVIQRGGGNEMSCSRTVKELEKQIGEKIFRNIKTIFKAFKLIDVSKTGLIQSCELRKVLETFCLKMKDDEYKKFAKHYNIDKDTAVDYNVFLKNLSANNDLNLRYYMGNQDISWKNQPVQNSKGECLHSSGSSEDVWKNYNLDEIERTFCQELPKCYEKVEKALSAGDPSKSGYVSLNYLKIVLDTFVYRLPRRIFIQLMKRTRGSPGFYHDSTGTHETVIRDGAMCCCKSLPEFMGWESCMGMLLGTQHQNPEGELAEAKKKKKKKKKKKSPWDIFKTKRLSYIFVTFG</sequence>
<dbReference type="Proteomes" id="UP000694429">
    <property type="component" value="Chromosome 10"/>
</dbReference>
<dbReference type="PANTHER" id="PTHR20875:SF2">
    <property type="entry name" value="EF-HAND CALCIUM-BINDING DOMAIN-CONTAINING PROTEIN 6"/>
    <property type="match status" value="1"/>
</dbReference>
<dbReference type="PROSITE" id="PS50222">
    <property type="entry name" value="EF_HAND_2"/>
    <property type="match status" value="2"/>
</dbReference>